<dbReference type="GO" id="GO:0000014">
    <property type="term" value="F:single-stranded DNA endodeoxyribonuclease activity"/>
    <property type="evidence" value="ECO:0007669"/>
    <property type="project" value="TreeGrafter"/>
</dbReference>
<dbReference type="InterPro" id="IPR041426">
    <property type="entry name" value="Mos1_HTH"/>
</dbReference>
<dbReference type="GO" id="GO:0031297">
    <property type="term" value="P:replication fork processing"/>
    <property type="evidence" value="ECO:0007669"/>
    <property type="project" value="TreeGrafter"/>
</dbReference>
<dbReference type="GO" id="GO:0042800">
    <property type="term" value="F:histone H3K4 methyltransferase activity"/>
    <property type="evidence" value="ECO:0007669"/>
    <property type="project" value="TreeGrafter"/>
</dbReference>
<dbReference type="PANTHER" id="PTHR46060:SF2">
    <property type="entry name" value="HISTONE-LYSINE N-METHYLTRANSFERASE SETMAR"/>
    <property type="match status" value="1"/>
</dbReference>
<organism evidence="2 3">
    <name type="scientific">Melipona quadrifasciata</name>
    <dbReference type="NCBI Taxonomy" id="166423"/>
    <lineage>
        <taxon>Eukaryota</taxon>
        <taxon>Metazoa</taxon>
        <taxon>Ecdysozoa</taxon>
        <taxon>Arthropoda</taxon>
        <taxon>Hexapoda</taxon>
        <taxon>Insecta</taxon>
        <taxon>Pterygota</taxon>
        <taxon>Neoptera</taxon>
        <taxon>Endopterygota</taxon>
        <taxon>Hymenoptera</taxon>
        <taxon>Apocrita</taxon>
        <taxon>Aculeata</taxon>
        <taxon>Apoidea</taxon>
        <taxon>Anthophila</taxon>
        <taxon>Apidae</taxon>
        <taxon>Melipona</taxon>
    </lineage>
</organism>
<dbReference type="GO" id="GO:0003697">
    <property type="term" value="F:single-stranded DNA binding"/>
    <property type="evidence" value="ECO:0007669"/>
    <property type="project" value="TreeGrafter"/>
</dbReference>
<dbReference type="EMBL" id="KQ435755">
    <property type="protein sequence ID" value="KOX76019.1"/>
    <property type="molecule type" value="Genomic_DNA"/>
</dbReference>
<feature type="domain" description="Mos1 transposase HTH" evidence="1">
    <location>
        <begin position="6"/>
        <end position="54"/>
    </location>
</feature>
<dbReference type="GO" id="GO:0035861">
    <property type="term" value="C:site of double-strand break"/>
    <property type="evidence" value="ECO:0007669"/>
    <property type="project" value="TreeGrafter"/>
</dbReference>
<dbReference type="GO" id="GO:0000793">
    <property type="term" value="C:condensed chromosome"/>
    <property type="evidence" value="ECO:0007669"/>
    <property type="project" value="TreeGrafter"/>
</dbReference>
<evidence type="ECO:0000259" key="1">
    <source>
        <dbReference type="Pfam" id="PF17906"/>
    </source>
</evidence>
<gene>
    <name evidence="2" type="ORF">WN51_12506</name>
</gene>
<dbReference type="GO" id="GO:0000729">
    <property type="term" value="P:DNA double-strand break processing"/>
    <property type="evidence" value="ECO:0007669"/>
    <property type="project" value="TreeGrafter"/>
</dbReference>
<dbReference type="OrthoDB" id="10032414at2759"/>
<name>A0A0M9A525_9HYME</name>
<evidence type="ECO:0000313" key="2">
    <source>
        <dbReference type="EMBL" id="KOX76019.1"/>
    </source>
</evidence>
<keyword evidence="2" id="KW-0489">Methyltransferase</keyword>
<dbReference type="GO" id="GO:0044547">
    <property type="term" value="F:DNA topoisomerase binding"/>
    <property type="evidence" value="ECO:0007669"/>
    <property type="project" value="TreeGrafter"/>
</dbReference>
<proteinExistence type="predicted"/>
<dbReference type="Pfam" id="PF17906">
    <property type="entry name" value="HTH_48"/>
    <property type="match status" value="1"/>
</dbReference>
<dbReference type="GO" id="GO:0003690">
    <property type="term" value="F:double-stranded DNA binding"/>
    <property type="evidence" value="ECO:0007669"/>
    <property type="project" value="TreeGrafter"/>
</dbReference>
<keyword evidence="2" id="KW-0808">Transferase</keyword>
<dbReference type="InterPro" id="IPR052709">
    <property type="entry name" value="Transposase-MT_Hybrid"/>
</dbReference>
<dbReference type="PANTHER" id="PTHR46060">
    <property type="entry name" value="MARINER MOS1 TRANSPOSASE-LIKE PROTEIN"/>
    <property type="match status" value="1"/>
</dbReference>
<accession>A0A0M9A525</accession>
<dbReference type="GO" id="GO:0015074">
    <property type="term" value="P:DNA integration"/>
    <property type="evidence" value="ECO:0007669"/>
    <property type="project" value="TreeGrafter"/>
</dbReference>
<reference evidence="2 3" key="1">
    <citation type="submission" date="2015-07" db="EMBL/GenBank/DDBJ databases">
        <title>The genome of Melipona quadrifasciata.</title>
        <authorList>
            <person name="Pan H."/>
            <person name="Kapheim K."/>
        </authorList>
    </citation>
    <scope>NUCLEOTIDE SEQUENCE [LARGE SCALE GENOMIC DNA]</scope>
    <source>
        <strain evidence="2">0111107301</strain>
        <tissue evidence="2">Whole body</tissue>
    </source>
</reference>
<dbReference type="GO" id="GO:0032259">
    <property type="term" value="P:methylation"/>
    <property type="evidence" value="ECO:0007669"/>
    <property type="project" value="UniProtKB-KW"/>
</dbReference>
<keyword evidence="3" id="KW-1185">Reference proteome</keyword>
<dbReference type="Proteomes" id="UP000053105">
    <property type="component" value="Unassembled WGS sequence"/>
</dbReference>
<dbReference type="AlphaFoldDB" id="A0A0M9A525"/>
<sequence>MENQDEYFRRVLLFCLKKGRNATQARKKICDVYGRDALSGRACRKWFAKFRSGDFNVKHAPRSGRPLEIGSEIKALVDANHRTCMIIGDEIWIFFGNVYLDQFSAAKDQDFFEHGIVKLLEKLQKATDQNDRCVVE</sequence>
<dbReference type="Gene3D" id="1.10.10.1450">
    <property type="match status" value="1"/>
</dbReference>
<dbReference type="GO" id="GO:0006303">
    <property type="term" value="P:double-strand break repair via nonhomologous end joining"/>
    <property type="evidence" value="ECO:0007669"/>
    <property type="project" value="TreeGrafter"/>
</dbReference>
<dbReference type="GO" id="GO:0046975">
    <property type="term" value="F:histone H3K36 methyltransferase activity"/>
    <property type="evidence" value="ECO:0007669"/>
    <property type="project" value="TreeGrafter"/>
</dbReference>
<evidence type="ECO:0000313" key="3">
    <source>
        <dbReference type="Proteomes" id="UP000053105"/>
    </source>
</evidence>
<dbReference type="GO" id="GO:0044774">
    <property type="term" value="P:mitotic DNA integrity checkpoint signaling"/>
    <property type="evidence" value="ECO:0007669"/>
    <property type="project" value="TreeGrafter"/>
</dbReference>
<protein>
    <submittedName>
        <fullName evidence="2">Histone-lysine N-methyltransferase SETMAR</fullName>
    </submittedName>
</protein>
<dbReference type="GO" id="GO:0005634">
    <property type="term" value="C:nucleus"/>
    <property type="evidence" value="ECO:0007669"/>
    <property type="project" value="TreeGrafter"/>
</dbReference>